<evidence type="ECO:0000313" key="3">
    <source>
        <dbReference type="Proteomes" id="UP001165060"/>
    </source>
</evidence>
<keyword evidence="3" id="KW-1185">Reference proteome</keyword>
<proteinExistence type="predicted"/>
<dbReference type="InterPro" id="IPR032710">
    <property type="entry name" value="NTF2-like_dom_sf"/>
</dbReference>
<organism evidence="2 3">
    <name type="scientific">Tetraparma gracilis</name>
    <dbReference type="NCBI Taxonomy" id="2962635"/>
    <lineage>
        <taxon>Eukaryota</taxon>
        <taxon>Sar</taxon>
        <taxon>Stramenopiles</taxon>
        <taxon>Ochrophyta</taxon>
        <taxon>Bolidophyceae</taxon>
        <taxon>Parmales</taxon>
        <taxon>Triparmaceae</taxon>
        <taxon>Tetraparma</taxon>
    </lineage>
</organism>
<evidence type="ECO:0000256" key="1">
    <source>
        <dbReference type="SAM" id="SignalP"/>
    </source>
</evidence>
<dbReference type="Gene3D" id="3.50.50.60">
    <property type="entry name" value="FAD/NAD(P)-binding domain"/>
    <property type="match status" value="2"/>
</dbReference>
<reference evidence="2 3" key="1">
    <citation type="journal article" date="2023" name="Commun. Biol.">
        <title>Genome analysis of Parmales, the sister group of diatoms, reveals the evolutionary specialization of diatoms from phago-mixotrophs to photoautotrophs.</title>
        <authorList>
            <person name="Ban H."/>
            <person name="Sato S."/>
            <person name="Yoshikawa S."/>
            <person name="Yamada K."/>
            <person name="Nakamura Y."/>
            <person name="Ichinomiya M."/>
            <person name="Sato N."/>
            <person name="Blanc-Mathieu R."/>
            <person name="Endo H."/>
            <person name="Kuwata A."/>
            <person name="Ogata H."/>
        </authorList>
    </citation>
    <scope>NUCLEOTIDE SEQUENCE [LARGE SCALE GENOMIC DNA]</scope>
</reference>
<dbReference type="SUPFAM" id="SSF54427">
    <property type="entry name" value="NTF2-like"/>
    <property type="match status" value="1"/>
</dbReference>
<keyword evidence="1" id="KW-0732">Signal</keyword>
<evidence type="ECO:0000313" key="2">
    <source>
        <dbReference type="EMBL" id="GMI28059.1"/>
    </source>
</evidence>
<dbReference type="Pfam" id="PF13450">
    <property type="entry name" value="NAD_binding_8"/>
    <property type="match status" value="1"/>
</dbReference>
<accession>A0ABQ6MK90</accession>
<dbReference type="PRINTS" id="PR00420">
    <property type="entry name" value="RNGMNOXGNASE"/>
</dbReference>
<dbReference type="Proteomes" id="UP001165060">
    <property type="component" value="Unassembled WGS sequence"/>
</dbReference>
<protein>
    <recommendedName>
        <fullName evidence="4">Amine oxidase domain-containing protein</fullName>
    </recommendedName>
</protein>
<dbReference type="PANTHER" id="PTHR46313">
    <property type="match status" value="1"/>
</dbReference>
<dbReference type="EMBL" id="BRYB01000340">
    <property type="protein sequence ID" value="GMI28059.1"/>
    <property type="molecule type" value="Genomic_DNA"/>
</dbReference>
<comment type="caution">
    <text evidence="2">The sequence shown here is derived from an EMBL/GenBank/DDBJ whole genome shotgun (WGS) entry which is preliminary data.</text>
</comment>
<dbReference type="InterPro" id="IPR045892">
    <property type="entry name" value="CrtISO-like"/>
</dbReference>
<feature type="chain" id="PRO_5046102662" description="Amine oxidase domain-containing protein" evidence="1">
    <location>
        <begin position="17"/>
        <end position="650"/>
    </location>
</feature>
<sequence>MLRLLVFLLLPPLSLSLSAPAPPPAPRVADVVIVGSGLAGLSCGALLSAVGYKVEVHEAHYELGGCCHSFLVDRKGRAVPSSSPLARSSKPGDFFRFEAGPSLYTGVSPGRTPNPLAHVYQMIGREPDWLTYTTWGADLPDNVSYAVPLGQEYFEETLLKYGGRLALDDWRSLSAQLRPLTRGVMELPSAAVRPDAGVLRTLALKYPAALASTLLAAPKILAPFDVAAYGVTSPFLVNYMNMIAFLLQGLPADRTLTAVMAYMVDDFYRPGAVLDFPKGGSSALVEPLVAAIAAAGGSVHASSPVAAITVGKGGEASGVRLESGREVRATKAVVSNADLYNTLKLVPPGASNAAFEEERASLSNTTLCQSFMHLHLGLDASLIPAPLLASLPPQWTAVRSWDVPIDAPGNVVVVSMPSLLDPDLAPEGHHVIHAYTAGNEPVAAGIGVPAVASTGAQAANAIMSVGEQLELNARIRMPEPGRRGVRGLLDKVLFGAAEAVGTVAGSSEIAPPPPSASSSASPRDAISELFESSYFVTGASPSFDIFNPDCLFKDEFSSFTGLGRFRRNVENFGKVLEPSSVKSKLIKLEPGANPDELVAEWSFSSTVKLIGRRLAARGRTTYTIRDGQVVVHDEQWITKKTDVLKRLFFG</sequence>
<dbReference type="Gene3D" id="3.10.450.50">
    <property type="match status" value="1"/>
</dbReference>
<dbReference type="SUPFAM" id="SSF51905">
    <property type="entry name" value="FAD/NAD(P)-binding domain"/>
    <property type="match status" value="1"/>
</dbReference>
<dbReference type="InterPro" id="IPR036188">
    <property type="entry name" value="FAD/NAD-bd_sf"/>
</dbReference>
<name>A0ABQ6MK90_9STRA</name>
<feature type="signal peptide" evidence="1">
    <location>
        <begin position="1"/>
        <end position="16"/>
    </location>
</feature>
<gene>
    <name evidence="2" type="ORF">TeGR_g5694</name>
</gene>
<evidence type="ECO:0008006" key="4">
    <source>
        <dbReference type="Google" id="ProtNLM"/>
    </source>
</evidence>
<dbReference type="PANTHER" id="PTHR46313:SF3">
    <property type="entry name" value="PROLYCOPENE ISOMERASE, CHLOROPLASTIC"/>
    <property type="match status" value="1"/>
</dbReference>